<evidence type="ECO:0000313" key="2">
    <source>
        <dbReference type="Proteomes" id="UP001163714"/>
    </source>
</evidence>
<keyword evidence="2" id="KW-1185">Reference proteome</keyword>
<evidence type="ECO:0008006" key="3">
    <source>
        <dbReference type="Google" id="ProtNLM"/>
    </source>
</evidence>
<proteinExistence type="predicted"/>
<dbReference type="EMBL" id="JAPDMX010000024">
    <property type="protein sequence ID" value="MCW3172820.1"/>
    <property type="molecule type" value="Genomic_DNA"/>
</dbReference>
<name>A0ABT3IA39_9GAMM</name>
<evidence type="ECO:0000313" key="1">
    <source>
        <dbReference type="EMBL" id="MCW3172820.1"/>
    </source>
</evidence>
<sequence>MSMIYSDECLELGLPLPLTGEKQIDYVKRLLASGRSINTRIARYIGIGNLHSIVSTMQKQRFPYAIKHSAVFCPKTKRVPPQLVDVVWMNEEQLKEYWEMKGAKENAPN</sequence>
<gene>
    <name evidence="1" type="ORF">OHT75_10045</name>
</gene>
<comment type="caution">
    <text evidence="1">The sequence shown here is derived from an EMBL/GenBank/DDBJ whole genome shotgun (WGS) entry which is preliminary data.</text>
</comment>
<dbReference type="Proteomes" id="UP001163714">
    <property type="component" value="Unassembled WGS sequence"/>
</dbReference>
<protein>
    <recommendedName>
        <fullName evidence="3">Helix-turn-helix domain-containing protein</fullName>
    </recommendedName>
</protein>
<accession>A0ABT3IA39</accession>
<reference evidence="1" key="1">
    <citation type="submission" date="2022-10" db="EMBL/GenBank/DDBJ databases">
        <title>Shewanella flava sp. nov, isolated from the estuary of the Fenhe River into the Yellow River.</title>
        <authorList>
            <person name="Li Y."/>
        </authorList>
    </citation>
    <scope>NUCLEOTIDE SEQUENCE</scope>
    <source>
        <strain evidence="1">FYR11-62</strain>
    </source>
</reference>
<dbReference type="RefSeq" id="WP_264726338.1">
    <property type="nucleotide sequence ID" value="NZ_JAPDMX010000024.1"/>
</dbReference>
<organism evidence="1 2">
    <name type="scientific">Shewanella subflava</name>
    <dbReference type="NCBI Taxonomy" id="2986476"/>
    <lineage>
        <taxon>Bacteria</taxon>
        <taxon>Pseudomonadati</taxon>
        <taxon>Pseudomonadota</taxon>
        <taxon>Gammaproteobacteria</taxon>
        <taxon>Alteromonadales</taxon>
        <taxon>Shewanellaceae</taxon>
        <taxon>Shewanella</taxon>
    </lineage>
</organism>